<dbReference type="RefSeq" id="WP_005959220.1">
    <property type="nucleotide sequence ID" value="NZ_CAXOUM010000026.1"/>
</dbReference>
<organism evidence="3 4">
    <name type="scientific">Fusobacterium necrophorum subsp. funduliforme</name>
    <dbReference type="NCBI Taxonomy" id="143387"/>
    <lineage>
        <taxon>Bacteria</taxon>
        <taxon>Fusobacteriati</taxon>
        <taxon>Fusobacteriota</taxon>
        <taxon>Fusobacteriia</taxon>
        <taxon>Fusobacteriales</taxon>
        <taxon>Fusobacteriaceae</taxon>
        <taxon>Fusobacterium</taxon>
    </lineage>
</organism>
<dbReference type="Gene3D" id="3.40.50.300">
    <property type="entry name" value="P-loop containing nucleotide triphosphate hydrolases"/>
    <property type="match status" value="1"/>
</dbReference>
<dbReference type="PANTHER" id="PTHR33295">
    <property type="entry name" value="ATPASE"/>
    <property type="match status" value="1"/>
</dbReference>
<dbReference type="AlphaFoldDB" id="A0A162JB48"/>
<evidence type="ECO:0000259" key="1">
    <source>
        <dbReference type="Pfam" id="PF13173"/>
    </source>
</evidence>
<feature type="domain" description="AAA" evidence="1">
    <location>
        <begin position="22"/>
        <end position="150"/>
    </location>
</feature>
<dbReference type="eggNOG" id="COG1373">
    <property type="taxonomic scope" value="Bacteria"/>
</dbReference>
<dbReference type="SUPFAM" id="SSF52540">
    <property type="entry name" value="P-loop containing nucleoside triphosphate hydrolases"/>
    <property type="match status" value="1"/>
</dbReference>
<dbReference type="PANTHER" id="PTHR33295:SF20">
    <property type="entry name" value="ATPASE"/>
    <property type="match status" value="1"/>
</dbReference>
<dbReference type="EMBL" id="LVEA01000001">
    <property type="protein sequence ID" value="KYL05469.1"/>
    <property type="molecule type" value="Genomic_DNA"/>
</dbReference>
<dbReference type="Pfam" id="PF13173">
    <property type="entry name" value="AAA_14"/>
    <property type="match status" value="1"/>
</dbReference>
<evidence type="ECO:0000259" key="2">
    <source>
        <dbReference type="Pfam" id="PF13635"/>
    </source>
</evidence>
<dbReference type="InterPro" id="IPR027417">
    <property type="entry name" value="P-loop_NTPase"/>
</dbReference>
<reference evidence="3 4" key="1">
    <citation type="submission" date="2016-03" db="EMBL/GenBank/DDBJ databases">
        <title>Comparative genomics of human isolates of Fusobacterium necrophorum.</title>
        <authorList>
            <person name="Jensen A."/>
            <person name="Bank S."/>
            <person name="Andersen P.S."/>
            <person name="Kristensen L.H."/>
            <person name="Prag J."/>
        </authorList>
    </citation>
    <scope>NUCLEOTIDE SEQUENCE [LARGE SCALE GENOMIC DNA]</scope>
    <source>
        <strain evidence="3 4">LS_1264</strain>
    </source>
</reference>
<feature type="domain" description="DUF4143" evidence="2">
    <location>
        <begin position="201"/>
        <end position="347"/>
    </location>
</feature>
<sequence>MDYIIRPKYLKKINQFVDKPVVKILTGMRRVGKTTLLNIIQNEILKGIPRKNKIYINFESLEFFHIKEAASLIQYLSPLLEKIHGKIYFFFDEVQLVEGWEKVINGLRVDRECDIYLTGSNSTLLSGDLATLLAGRYVEFEIQAFNFSEFIEIFKYKNLEKEELFTKFLKLGGMPFLRYFNLEEESSYKYLTDVYNTIIVKDILEYNKIRDIDVFNRILLYVIENIGHTFSANSIKKYFKNENRDISLDTILNYLEYCKRAFIIKKVPRYDSIGKKILKIDEKYYVSDHGFRAAKGFSNEKDIERVLENIVYIELLTRGYNIEIGKVKEKEIDFIAKKEGNIEYYQVSYMMTTEETRKREFSVYSSIKDNFPKYVLSMDNINFTQNGIIHKNIIDFLLEDKK</sequence>
<comment type="caution">
    <text evidence="3">The sequence shown here is derived from an EMBL/GenBank/DDBJ whole genome shotgun (WGS) entry which is preliminary data.</text>
</comment>
<proteinExistence type="predicted"/>
<dbReference type="Pfam" id="PF13635">
    <property type="entry name" value="DUF4143"/>
    <property type="match status" value="1"/>
</dbReference>
<dbReference type="Proteomes" id="UP000075816">
    <property type="component" value="Unassembled WGS sequence"/>
</dbReference>
<name>A0A162JB48_9FUSO</name>
<gene>
    <name evidence="3" type="ORF">A2J07_01670</name>
</gene>
<dbReference type="KEGG" id="fnf:BSQ88_04750"/>
<dbReference type="InterPro" id="IPR025420">
    <property type="entry name" value="DUF4143"/>
</dbReference>
<evidence type="ECO:0000313" key="4">
    <source>
        <dbReference type="Proteomes" id="UP000075816"/>
    </source>
</evidence>
<protein>
    <submittedName>
        <fullName evidence="3">ATPase</fullName>
    </submittedName>
</protein>
<accession>A0A162JB48</accession>
<evidence type="ECO:0000313" key="3">
    <source>
        <dbReference type="EMBL" id="KYL05469.1"/>
    </source>
</evidence>
<dbReference type="InterPro" id="IPR041682">
    <property type="entry name" value="AAA_14"/>
</dbReference>